<evidence type="ECO:0000256" key="1">
    <source>
        <dbReference type="ARBA" id="ARBA00004418"/>
    </source>
</evidence>
<protein>
    <submittedName>
        <fullName evidence="7">Spy/CpxP family protein refolding chaperone</fullName>
    </submittedName>
</protein>
<feature type="compositionally biased region" description="Basic and acidic residues" evidence="5">
    <location>
        <begin position="26"/>
        <end position="47"/>
    </location>
</feature>
<evidence type="ECO:0000256" key="5">
    <source>
        <dbReference type="SAM" id="MobiDB-lite"/>
    </source>
</evidence>
<accession>A0ABY6CVB8</accession>
<name>A0ABY6CVB8_9BACT</name>
<keyword evidence="3 6" id="KW-0732">Signal</keyword>
<dbReference type="PANTHER" id="PTHR38102">
    <property type="entry name" value="PERIPLASMIC CHAPERONE SPY"/>
    <property type="match status" value="1"/>
</dbReference>
<organism evidence="7 8">
    <name type="scientific">Reichenbachiella agarivorans</name>
    <dbReference type="NCBI Taxonomy" id="2979464"/>
    <lineage>
        <taxon>Bacteria</taxon>
        <taxon>Pseudomonadati</taxon>
        <taxon>Bacteroidota</taxon>
        <taxon>Cytophagia</taxon>
        <taxon>Cytophagales</taxon>
        <taxon>Reichenbachiellaceae</taxon>
        <taxon>Reichenbachiella</taxon>
    </lineage>
</organism>
<dbReference type="PIRSF" id="PIRSF034445">
    <property type="entry name" value="CpxP_Spy"/>
    <property type="match status" value="1"/>
</dbReference>
<dbReference type="RefSeq" id="WP_262311381.1">
    <property type="nucleotide sequence ID" value="NZ_CP106679.1"/>
</dbReference>
<evidence type="ECO:0000256" key="3">
    <source>
        <dbReference type="ARBA" id="ARBA00022729"/>
    </source>
</evidence>
<dbReference type="EMBL" id="CP106679">
    <property type="protein sequence ID" value="UXP33955.1"/>
    <property type="molecule type" value="Genomic_DNA"/>
</dbReference>
<dbReference type="Gene3D" id="1.20.120.1490">
    <property type="match status" value="1"/>
</dbReference>
<dbReference type="PANTHER" id="PTHR38102:SF1">
    <property type="entry name" value="PERIPLASMIC CHAPERONE SPY"/>
    <property type="match status" value="1"/>
</dbReference>
<evidence type="ECO:0000256" key="2">
    <source>
        <dbReference type="ARBA" id="ARBA00008441"/>
    </source>
</evidence>
<comment type="similarity">
    <text evidence="2">Belongs to the CpxP/Spy family.</text>
</comment>
<feature type="chain" id="PRO_5045111048" evidence="6">
    <location>
        <begin position="23"/>
        <end position="155"/>
    </location>
</feature>
<dbReference type="InterPro" id="IPR012899">
    <property type="entry name" value="LTXXQ"/>
</dbReference>
<dbReference type="Pfam" id="PF07813">
    <property type="entry name" value="LTXXQ"/>
    <property type="match status" value="1"/>
</dbReference>
<feature type="region of interest" description="Disordered" evidence="5">
    <location>
        <begin position="136"/>
        <end position="155"/>
    </location>
</feature>
<gene>
    <name evidence="7" type="ORF">N6H18_08355</name>
</gene>
<keyword evidence="8" id="KW-1185">Reference proteome</keyword>
<evidence type="ECO:0000313" key="8">
    <source>
        <dbReference type="Proteomes" id="UP001065174"/>
    </source>
</evidence>
<sequence length="155" mass="17541">MMKKTILTAALSLGLVAGSIMAQSPADRHEPRGGQKERGHEMKNPIDRMSEALDLTDAQQSQIKAIHLEMAKKNQPLQNKINELDARMNTLTTSDMPDSKEIKKVADQISSLKGEVFINMTMSKVKVRSLLDDEQKMKFDRMQQHKDRNKGQHKS</sequence>
<comment type="subcellular location">
    <subcellularLocation>
        <location evidence="1">Periplasm</location>
    </subcellularLocation>
</comment>
<dbReference type="Proteomes" id="UP001065174">
    <property type="component" value="Chromosome"/>
</dbReference>
<evidence type="ECO:0000256" key="4">
    <source>
        <dbReference type="ARBA" id="ARBA00022764"/>
    </source>
</evidence>
<dbReference type="InterPro" id="IPR052211">
    <property type="entry name" value="Cpx_auxiliary_protein"/>
</dbReference>
<proteinExistence type="inferred from homology"/>
<feature type="region of interest" description="Disordered" evidence="5">
    <location>
        <begin position="22"/>
        <end position="47"/>
    </location>
</feature>
<reference evidence="7" key="1">
    <citation type="submission" date="2022-09" db="EMBL/GenBank/DDBJ databases">
        <title>Comparative genomics and taxonomic characterization of three novel marine species of genus Reichenbachiella exhibiting antioxidant and polysaccharide degradation activities.</title>
        <authorList>
            <person name="Muhammad N."/>
            <person name="Lee Y.-J."/>
            <person name="Ko J."/>
            <person name="Kim S.-G."/>
        </authorList>
    </citation>
    <scope>NUCLEOTIDE SEQUENCE</scope>
    <source>
        <strain evidence="7">BKB1-1</strain>
    </source>
</reference>
<evidence type="ECO:0000313" key="7">
    <source>
        <dbReference type="EMBL" id="UXP33955.1"/>
    </source>
</evidence>
<feature type="signal peptide" evidence="6">
    <location>
        <begin position="1"/>
        <end position="22"/>
    </location>
</feature>
<keyword evidence="4" id="KW-0574">Periplasm</keyword>
<evidence type="ECO:0000256" key="6">
    <source>
        <dbReference type="SAM" id="SignalP"/>
    </source>
</evidence>